<dbReference type="EMBL" id="LR797252">
    <property type="protein sequence ID" value="CAB4196575.1"/>
    <property type="molecule type" value="Genomic_DNA"/>
</dbReference>
<proteinExistence type="predicted"/>
<gene>
    <name evidence="1" type="ORF">UFOVP1290_95</name>
</gene>
<sequence length="108" mass="12866">MGVDYCSCNKCGIGFRNDSDYCRWCECGNRFCSMKCAKLKNYQEDEDEDDEDDEYSNRIDKDLDITCCICRNEIYNDYILFQALMAEYNLTRDQVIEIWKKQNNKGKK</sequence>
<protein>
    <submittedName>
        <fullName evidence="1">Uncharacterized protein</fullName>
    </submittedName>
</protein>
<accession>A0A6J5RWE7</accession>
<name>A0A6J5RWE7_9CAUD</name>
<reference evidence="1" key="1">
    <citation type="submission" date="2020-05" db="EMBL/GenBank/DDBJ databases">
        <authorList>
            <person name="Chiriac C."/>
            <person name="Salcher M."/>
            <person name="Ghai R."/>
            <person name="Kavagutti S V."/>
        </authorList>
    </citation>
    <scope>NUCLEOTIDE SEQUENCE</scope>
</reference>
<organism evidence="1">
    <name type="scientific">uncultured Caudovirales phage</name>
    <dbReference type="NCBI Taxonomy" id="2100421"/>
    <lineage>
        <taxon>Viruses</taxon>
        <taxon>Duplodnaviria</taxon>
        <taxon>Heunggongvirae</taxon>
        <taxon>Uroviricota</taxon>
        <taxon>Caudoviricetes</taxon>
        <taxon>Peduoviridae</taxon>
        <taxon>Maltschvirus</taxon>
        <taxon>Maltschvirus maltsch</taxon>
    </lineage>
</organism>
<evidence type="ECO:0000313" key="1">
    <source>
        <dbReference type="EMBL" id="CAB4196575.1"/>
    </source>
</evidence>